<gene>
    <name evidence="1" type="ORF">ATANTOWER_031685</name>
</gene>
<dbReference type="Gene3D" id="2.40.128.20">
    <property type="match status" value="1"/>
</dbReference>
<reference evidence="1 2" key="1">
    <citation type="submission" date="2021-07" db="EMBL/GenBank/DDBJ databases">
        <authorList>
            <person name="Palmer J.M."/>
        </authorList>
    </citation>
    <scope>NUCLEOTIDE SEQUENCE [LARGE SCALE GENOMIC DNA]</scope>
    <source>
        <strain evidence="1 2">AT_MEX2019</strain>
        <tissue evidence="1">Muscle</tissue>
    </source>
</reference>
<keyword evidence="2" id="KW-1185">Reference proteome</keyword>
<accession>A0ABU7CDX9</accession>
<evidence type="ECO:0000313" key="2">
    <source>
        <dbReference type="Proteomes" id="UP001345963"/>
    </source>
</evidence>
<dbReference type="EMBL" id="JAHUTI010087672">
    <property type="protein sequence ID" value="MED6259794.1"/>
    <property type="molecule type" value="Genomic_DNA"/>
</dbReference>
<evidence type="ECO:0000313" key="1">
    <source>
        <dbReference type="EMBL" id="MED6259794.1"/>
    </source>
</evidence>
<name>A0ABU7CDX9_9TELE</name>
<protein>
    <submittedName>
        <fullName evidence="1">Uncharacterized protein</fullName>
    </submittedName>
</protein>
<proteinExistence type="predicted"/>
<comment type="caution">
    <text evidence="1">The sequence shown here is derived from an EMBL/GenBank/DDBJ whole genome shotgun (WGS) entry which is preliminary data.</text>
</comment>
<sequence>MDRWSKNRLKCRRTTINEDELKEFEIQSQCFGFSKPEVFGADHDVDNCLSFDHDIPDDQSSANSNTKKRLNL</sequence>
<organism evidence="1 2">
    <name type="scientific">Ataeniobius toweri</name>
    <dbReference type="NCBI Taxonomy" id="208326"/>
    <lineage>
        <taxon>Eukaryota</taxon>
        <taxon>Metazoa</taxon>
        <taxon>Chordata</taxon>
        <taxon>Craniata</taxon>
        <taxon>Vertebrata</taxon>
        <taxon>Euteleostomi</taxon>
        <taxon>Actinopterygii</taxon>
        <taxon>Neopterygii</taxon>
        <taxon>Teleostei</taxon>
        <taxon>Neoteleostei</taxon>
        <taxon>Acanthomorphata</taxon>
        <taxon>Ovalentaria</taxon>
        <taxon>Atherinomorphae</taxon>
        <taxon>Cyprinodontiformes</taxon>
        <taxon>Goodeidae</taxon>
        <taxon>Ataeniobius</taxon>
    </lineage>
</organism>
<dbReference type="Proteomes" id="UP001345963">
    <property type="component" value="Unassembled WGS sequence"/>
</dbReference>
<dbReference type="InterPro" id="IPR012674">
    <property type="entry name" value="Calycin"/>
</dbReference>